<evidence type="ECO:0000313" key="2">
    <source>
        <dbReference type="Proteomes" id="UP001524642"/>
    </source>
</evidence>
<protein>
    <submittedName>
        <fullName evidence="1">Alpha/beta hydrolase</fullName>
    </submittedName>
</protein>
<dbReference type="SUPFAM" id="SSF53474">
    <property type="entry name" value="alpha/beta-Hydrolases"/>
    <property type="match status" value="1"/>
</dbReference>
<dbReference type="GO" id="GO:0016787">
    <property type="term" value="F:hydrolase activity"/>
    <property type="evidence" value="ECO:0007669"/>
    <property type="project" value="UniProtKB-KW"/>
</dbReference>
<dbReference type="Gene3D" id="3.40.50.1820">
    <property type="entry name" value="alpha/beta hydrolase"/>
    <property type="match status" value="1"/>
</dbReference>
<gene>
    <name evidence="1" type="ORF">NRP21_24910</name>
</gene>
<name>A0ABT1XE88_9PROT</name>
<dbReference type="RefSeq" id="WP_257718947.1">
    <property type="nucleotide sequence ID" value="NZ_JANJOU010000032.1"/>
</dbReference>
<evidence type="ECO:0000313" key="1">
    <source>
        <dbReference type="EMBL" id="MCR0985294.1"/>
    </source>
</evidence>
<accession>A0ABT1XE88</accession>
<dbReference type="InterPro" id="IPR010297">
    <property type="entry name" value="DUF900_hydrolase"/>
</dbReference>
<keyword evidence="2" id="KW-1185">Reference proteome</keyword>
<comment type="caution">
    <text evidence="1">The sequence shown here is derived from an EMBL/GenBank/DDBJ whole genome shotgun (WGS) entry which is preliminary data.</text>
</comment>
<dbReference type="EMBL" id="JANJOU010000032">
    <property type="protein sequence ID" value="MCR0985294.1"/>
    <property type="molecule type" value="Genomic_DNA"/>
</dbReference>
<dbReference type="Proteomes" id="UP001524642">
    <property type="component" value="Unassembled WGS sequence"/>
</dbReference>
<keyword evidence="1" id="KW-0378">Hydrolase</keyword>
<organism evidence="1 2">
    <name type="scientific">Roseomonas populi</name>
    <dbReference type="NCBI Taxonomy" id="3121582"/>
    <lineage>
        <taxon>Bacteria</taxon>
        <taxon>Pseudomonadati</taxon>
        <taxon>Pseudomonadota</taxon>
        <taxon>Alphaproteobacteria</taxon>
        <taxon>Acetobacterales</taxon>
        <taxon>Roseomonadaceae</taxon>
        <taxon>Roseomonas</taxon>
    </lineage>
</organism>
<reference evidence="1 2" key="1">
    <citation type="submission" date="2022-06" db="EMBL/GenBank/DDBJ databases">
        <title>Roseomonas CN29.</title>
        <authorList>
            <person name="Cheng Y."/>
            <person name="He X."/>
        </authorList>
    </citation>
    <scope>NUCLEOTIDE SEQUENCE [LARGE SCALE GENOMIC DNA]</scope>
    <source>
        <strain evidence="1 2">CN29</strain>
    </source>
</reference>
<dbReference type="InterPro" id="IPR029058">
    <property type="entry name" value="AB_hydrolase_fold"/>
</dbReference>
<proteinExistence type="predicted"/>
<dbReference type="PANTHER" id="PTHR36513:SF1">
    <property type="entry name" value="TRANSMEMBRANE PROTEIN"/>
    <property type="match status" value="1"/>
</dbReference>
<dbReference type="Pfam" id="PF05990">
    <property type="entry name" value="DUF900"/>
    <property type="match status" value="1"/>
</dbReference>
<dbReference type="PANTHER" id="PTHR36513">
    <property type="entry name" value="ABC TRANSMEMBRANE TYPE-1 DOMAIN-CONTAINING PROTEIN"/>
    <property type="match status" value="1"/>
</dbReference>
<sequence length="322" mass="34932">MPITVQFATNRRLTGPGEALSSYGNNVVTPSSPAEITYGTAFVDEVNLTADTVGAITSIGSLRQGGFSDEAIGDLAGAGRNLLIFVHGFDNSFENAITRAAFNREWLAASGLEEADTSVVAFSWPSAGRLLAFPLLWEPYKSDQVMAGQSGLHLMSFFANLEPIVTAARADGRRVFLLAHSMGNYVLQSAVENWFSHGNGDAALFDEAFLAAADEQYRSFDLPHMGRLSGLGRLAQRITILFSEADNVLGVSAALNLVRRLGQEGPHARFDQARFPPARYSMVDCAAHRDFDFGFASSHQYYRRSRAVRSIIASAMARPQAI</sequence>